<dbReference type="eggNOG" id="arCOG05102">
    <property type="taxonomic scope" value="Archaea"/>
</dbReference>
<dbReference type="RefSeq" id="WP_042693292.1">
    <property type="nucleotide sequence ID" value="NZ_CP007264.1"/>
</dbReference>
<keyword evidence="2" id="KW-1185">Reference proteome</keyword>
<dbReference type="HOGENOM" id="CLU_048696_1_2_2"/>
<protein>
    <submittedName>
        <fullName evidence="1">McrBC 5-methylcytosine restriction system component</fullName>
    </submittedName>
</protein>
<dbReference type="AlphaFoldDB" id="W8NVM2"/>
<accession>W8NVM2</accession>
<dbReference type="Proteomes" id="UP000019434">
    <property type="component" value="Chromosome"/>
</dbReference>
<sequence length="458" mass="54004">MPRLTAITLYEHEEKKYRDIAGDKKTIQDALIKLNEQFKKGFKKLDKSEDNSDSGDKIDESKGVVEVYANKIKARHYVGFAAVDNVFIQILPKVFKPKGNQTQETQEDTWKSILAFIRMLNMAYGLKIKDYDLAFLHGQKLQPNLYEVFIYLFAQSLWNEVQRGYHREYVEVHREERFLRGKLLMSRQIRKLPPQLNTFSVEVHELIEDNLLNRIFYASIREALRRTTWGLNRKLLGELMLAFDGVTPIHLMAEHFERVHFTRLNERFRKPFELAKLLFMPANGKGRSREVSGFFVDMNKLFERFIERVLMRNLPLGYKMSYQESRSFLKNQDGNLQKPDYVIRKGDIPVMVLDAKYRELKEGIPSSDMLRQLYVYSRLWGYKNENNYENDSRPPAVIIIPSSSTYNPELSNTHFLKFEFFDGRKLFVVTYNMEHLKTGDISEADREFKTTLNNILNP</sequence>
<gene>
    <name evidence="1" type="ORF">BD01_1720</name>
</gene>
<dbReference type="GeneID" id="24958025"/>
<dbReference type="KEGG" id="tnu:BD01_1720"/>
<dbReference type="PANTHER" id="PTHR38733:SF1">
    <property type="entry name" value="TYPE IV METHYL-DIRECTED RESTRICTION ENZYME ECOKMCRBC"/>
    <property type="match status" value="1"/>
</dbReference>
<name>W8NVM2_9EURY</name>
<dbReference type="OrthoDB" id="62357at2157"/>
<dbReference type="STRING" id="195522.BD01_1720"/>
<evidence type="ECO:0000313" key="1">
    <source>
        <dbReference type="EMBL" id="AHL23323.1"/>
    </source>
</evidence>
<organism evidence="1 2">
    <name type="scientific">Thermococcus nautili</name>
    <dbReference type="NCBI Taxonomy" id="195522"/>
    <lineage>
        <taxon>Archaea</taxon>
        <taxon>Methanobacteriati</taxon>
        <taxon>Methanobacteriota</taxon>
        <taxon>Thermococci</taxon>
        <taxon>Thermococcales</taxon>
        <taxon>Thermococcaceae</taxon>
        <taxon>Thermococcus</taxon>
    </lineage>
</organism>
<dbReference type="EMBL" id="CP007264">
    <property type="protein sequence ID" value="AHL23323.1"/>
    <property type="molecule type" value="Genomic_DNA"/>
</dbReference>
<dbReference type="REBASE" id="82141">
    <property type="entry name" value="TnaMcrBCP"/>
</dbReference>
<dbReference type="InterPro" id="IPR019292">
    <property type="entry name" value="McrC"/>
</dbReference>
<dbReference type="Pfam" id="PF10117">
    <property type="entry name" value="McrBC"/>
    <property type="match status" value="1"/>
</dbReference>
<dbReference type="PANTHER" id="PTHR38733">
    <property type="entry name" value="PROTEIN MCRC"/>
    <property type="match status" value="1"/>
</dbReference>
<evidence type="ECO:0000313" key="2">
    <source>
        <dbReference type="Proteomes" id="UP000019434"/>
    </source>
</evidence>
<proteinExistence type="predicted"/>
<reference evidence="1 2" key="1">
    <citation type="submission" date="2014-02" db="EMBL/GenBank/DDBJ databases">
        <title>Genome Sequence of an Hyperthermophilic Archaeon, Thermococcus nautili 30-1, producing viral vesicles.</title>
        <authorList>
            <person name="Oberto J."/>
            <person name="Gaudin M."/>
            <person name="Cossu M."/>
            <person name="Gorlas A."/>
            <person name="Slesarev A."/>
            <person name="Marguet E."/>
            <person name="Forterre P."/>
        </authorList>
    </citation>
    <scope>NUCLEOTIDE SEQUENCE [LARGE SCALE GENOMIC DNA]</scope>
    <source>
        <strain evidence="1 2">30-1</strain>
    </source>
</reference>